<sequence length="496" mass="57836">MEKMEPFINIKLCDPFVCVQISTKKETLLKCTYFMNMFTHFKESTTNEIFMEVIDSRLTKIIFNSFSNNEINIYDPINGPKYSKWKYLLLLYKCCDFLGVDFDKSVLYDLSVHKVGFNLLLDVIDMIGYDKKTIQLLIDNLPPDYNLRGFPKELLEAIRLQPTSYIIVTGSEDRTIKLHRISMKKCIYLGKNRYGADHTFDKCIRYYPTDKNYILTNKIKYVSYLSGNQIISCDHNNILRIWDTVTGDLVKEIFDTENTIINSLNLSPYKKICAFGENNIKFFNLNTCTWTNMSINLRIKGYVNMCWLSNTTIVLGYGDGIIEIHDIKNGVIVKSWEAFDELIHDIYLSPDGSQFAVSSHNNNFIKIYDSNSYELVSFIESNGDIKNFTYSPVDDLIVSINWKNVIEIWNCRTGLLVKRNNEMGVENIKYIYFSPIGDHLIIFTKNRVKILYWESNIVLSFTNQILSFNTHEISDLCLIPDFNNNLINRIDKILYH</sequence>
<dbReference type="InterPro" id="IPR015943">
    <property type="entry name" value="WD40/YVTN_repeat-like_dom_sf"/>
</dbReference>
<dbReference type="InterPro" id="IPR036322">
    <property type="entry name" value="WD40_repeat_dom_sf"/>
</dbReference>
<dbReference type="EMBL" id="KC008572">
    <property type="protein sequence ID" value="AGF84889.1"/>
    <property type="molecule type" value="Genomic_DNA"/>
</dbReference>
<protein>
    <submittedName>
        <fullName evidence="1">Uncharacterized protein</fullName>
    </submittedName>
</protein>
<evidence type="ECO:0000313" key="2">
    <source>
        <dbReference type="Proteomes" id="UP000241071"/>
    </source>
</evidence>
<dbReference type="Proteomes" id="UP000241071">
    <property type="component" value="Segment"/>
</dbReference>
<evidence type="ECO:0000313" key="1">
    <source>
        <dbReference type="EMBL" id="AGF84889.1"/>
    </source>
</evidence>
<dbReference type="Gene3D" id="2.130.10.10">
    <property type="entry name" value="YVTN repeat-like/Quinoprotein amine dehydrogenase"/>
    <property type="match status" value="2"/>
</dbReference>
<dbReference type="InterPro" id="IPR050995">
    <property type="entry name" value="WD-F-box_domain-protein"/>
</dbReference>
<keyword evidence="2" id="KW-1185">Reference proteome</keyword>
<dbReference type="SMART" id="SM00320">
    <property type="entry name" value="WD40"/>
    <property type="match status" value="5"/>
</dbReference>
<accession>M1PAL1</accession>
<gene>
    <name evidence="1" type="ORF">glt_00080</name>
</gene>
<dbReference type="Pfam" id="PF00400">
    <property type="entry name" value="WD40"/>
    <property type="match status" value="1"/>
</dbReference>
<dbReference type="PANTHER" id="PTHR14604:SF4">
    <property type="entry name" value="F-BOX DOMAIN-CONTAINING PROTEIN"/>
    <property type="match status" value="1"/>
</dbReference>
<reference evidence="1 2" key="1">
    <citation type="submission" date="2012-10" db="EMBL/GenBank/DDBJ databases">
        <title>Complete genome sequence of Moumouvirus goulette.</title>
        <authorList>
            <person name="Fournous G."/>
            <person name="Bougalmi M."/>
            <person name="Colson P."/>
        </authorList>
    </citation>
    <scope>NUCLEOTIDE SEQUENCE [LARGE SCALE GENOMIC DNA]</scope>
</reference>
<organism evidence="1 2">
    <name type="scientific">Moumouvirus goulette</name>
    <dbReference type="NCBI Taxonomy" id="1247379"/>
    <lineage>
        <taxon>Viruses</taxon>
        <taxon>Varidnaviria</taxon>
        <taxon>Bamfordvirae</taxon>
        <taxon>Nucleocytoviricota</taxon>
        <taxon>Megaviricetes</taxon>
        <taxon>Imitervirales</taxon>
        <taxon>Mimiviridae</taxon>
        <taxon>Megamimivirinae</taxon>
        <taxon>Moumouvirus</taxon>
        <taxon>Moumouvirus goulettemassiliense</taxon>
    </lineage>
</organism>
<dbReference type="InterPro" id="IPR001680">
    <property type="entry name" value="WD40_rpt"/>
</dbReference>
<proteinExistence type="predicted"/>
<dbReference type="SUPFAM" id="SSF50978">
    <property type="entry name" value="WD40 repeat-like"/>
    <property type="match status" value="1"/>
</dbReference>
<name>M1PAL1_9VIRU</name>
<dbReference type="PANTHER" id="PTHR14604">
    <property type="entry name" value="WD40 REPEAT PF20"/>
    <property type="match status" value="1"/>
</dbReference>